<accession>A0A9W8UHB6</accession>
<keyword evidence="2" id="KW-1185">Reference proteome</keyword>
<gene>
    <name evidence="1" type="ORF">LMH87_003679</name>
</gene>
<proteinExistence type="predicted"/>
<evidence type="ECO:0000313" key="1">
    <source>
        <dbReference type="EMBL" id="KAJ4144809.1"/>
    </source>
</evidence>
<sequence length="75" mass="8718">MRTTVAEPRHRVEADTGLWVGIKCDLDGSEFDPGYFESNVYTHSITGTWCYLKRLYRTKQNSASLIESQRNREEC</sequence>
<reference evidence="1" key="1">
    <citation type="journal article" date="2023" name="Access Microbiol">
        <title>De-novo genome assembly for Akanthomyces muscarius, a biocontrol agent of insect agricultural pests.</title>
        <authorList>
            <person name="Erdos Z."/>
            <person name="Studholme D.J."/>
            <person name="Raymond B."/>
            <person name="Sharma M."/>
        </authorList>
    </citation>
    <scope>NUCLEOTIDE SEQUENCE</scope>
    <source>
        <strain evidence="1">Ve6</strain>
    </source>
</reference>
<dbReference type="KEGG" id="amus:LMH87_003679"/>
<dbReference type="RefSeq" id="XP_056048479.1">
    <property type="nucleotide sequence ID" value="XM_056194786.1"/>
</dbReference>
<protein>
    <submittedName>
        <fullName evidence="1">Uncharacterized protein</fullName>
    </submittedName>
</protein>
<organism evidence="1 2">
    <name type="scientific">Akanthomyces muscarius</name>
    <name type="common">Entomopathogenic fungus</name>
    <name type="synonym">Lecanicillium muscarium</name>
    <dbReference type="NCBI Taxonomy" id="2231603"/>
    <lineage>
        <taxon>Eukaryota</taxon>
        <taxon>Fungi</taxon>
        <taxon>Dikarya</taxon>
        <taxon>Ascomycota</taxon>
        <taxon>Pezizomycotina</taxon>
        <taxon>Sordariomycetes</taxon>
        <taxon>Hypocreomycetidae</taxon>
        <taxon>Hypocreales</taxon>
        <taxon>Cordycipitaceae</taxon>
        <taxon>Akanthomyces</taxon>
    </lineage>
</organism>
<evidence type="ECO:0000313" key="2">
    <source>
        <dbReference type="Proteomes" id="UP001144673"/>
    </source>
</evidence>
<dbReference type="EMBL" id="JAJHUN010000011">
    <property type="protein sequence ID" value="KAJ4144809.1"/>
    <property type="molecule type" value="Genomic_DNA"/>
</dbReference>
<dbReference type="Proteomes" id="UP001144673">
    <property type="component" value="Chromosome 2"/>
</dbReference>
<comment type="caution">
    <text evidence="1">The sequence shown here is derived from an EMBL/GenBank/DDBJ whole genome shotgun (WGS) entry which is preliminary data.</text>
</comment>
<dbReference type="GeneID" id="80890838"/>
<dbReference type="AlphaFoldDB" id="A0A9W8UHB6"/>
<name>A0A9W8UHB6_AKAMU</name>